<evidence type="ECO:0000256" key="1">
    <source>
        <dbReference type="SAM" id="MobiDB-lite"/>
    </source>
</evidence>
<feature type="domain" description="PiggyBac transposable element-derived protein" evidence="2">
    <location>
        <begin position="431"/>
        <end position="667"/>
    </location>
</feature>
<feature type="compositionally biased region" description="Basic and acidic residues" evidence="1">
    <location>
        <begin position="300"/>
        <end position="310"/>
    </location>
</feature>
<dbReference type="PANTHER" id="PTHR46599:SF6">
    <property type="entry name" value="DUAL SPECIFICITY PHOSPHATASE 26"/>
    <property type="match status" value="1"/>
</dbReference>
<gene>
    <name evidence="3" type="ORF">ANN_17336</name>
</gene>
<sequence>MHFWINPYVLHVLPILKRLDLMFLIMSVEEYNALHMKTMKRLLDLVESFTWEDMPQIDLETGELTMAGWMPRIEKFSKKCAAITLAIHFIQSATKVFTTDDFIYDTLYPFETSVSPVYEIILVTQLMTMSRLTIFFFGAPYAYITLVCIACTQLQKVKLVLLQMKQKHSELNNSKMTQVETEEDSLEMQQKFNDIVWLHQQVIVQDATKETRLRVKIVRLLQTERGDERKGFPNMAYLNDGAIYEELMLEDPRDPNEHSSDEDDVVITDNVQEDLNSVHSDTELQDDLQNGELISEEETTPEKQPRHSDPSSKPSSSTACHVLVPSRTSVKGKNGYRWSTVAPVKFGRTPKRNIVVCIPGPKGNAKHVKTPLSSFLLFLDNDILETIIQCTNEEIERQRLNYSDDQRNLGIITYDELLALLGLYIYFGAHKSSQVSTEFEEKCRMLYNPGSYCTIDEQLLAFRGKCPFRIYIPNKPAKYGIKTVMCCDAKTGYMLTAIPYTGKTMNTNGKPLTEFFVEELSKPIHGTNRNITVDNWFSSIPLFKAMAQRKLTMVGTLRKNKPQIPKEMIDIRGRNENTSMFAFDNELVLLSYVPKKGRYVLLLSNMHQGASVSESGLPEIIEFYNSTKGGVDMFDQMCSTYSCNRKTQRWPLCAFYCIINSSCLNAYVILRHNMTTVGAHVQPREMFLLSLGEAMMTPWMEKRLVMQNLPRLMRENIADQLGKNVPETSTTLQGEGAKRRCHLCPRSKDRKSKIQCSECKRTVCQDHKVSLCLQCKR</sequence>
<organism evidence="3 4">
    <name type="scientific">Periplaneta americana</name>
    <name type="common">American cockroach</name>
    <name type="synonym">Blatta americana</name>
    <dbReference type="NCBI Taxonomy" id="6978"/>
    <lineage>
        <taxon>Eukaryota</taxon>
        <taxon>Metazoa</taxon>
        <taxon>Ecdysozoa</taxon>
        <taxon>Arthropoda</taxon>
        <taxon>Hexapoda</taxon>
        <taxon>Insecta</taxon>
        <taxon>Pterygota</taxon>
        <taxon>Neoptera</taxon>
        <taxon>Polyneoptera</taxon>
        <taxon>Dictyoptera</taxon>
        <taxon>Blattodea</taxon>
        <taxon>Blattoidea</taxon>
        <taxon>Blattidae</taxon>
        <taxon>Blattinae</taxon>
        <taxon>Periplaneta</taxon>
    </lineage>
</organism>
<protein>
    <recommendedName>
        <fullName evidence="2">PiggyBac transposable element-derived protein domain-containing protein</fullName>
    </recommendedName>
</protein>
<dbReference type="EMBL" id="JAJSOF020000021">
    <property type="protein sequence ID" value="KAJ4437201.1"/>
    <property type="molecule type" value="Genomic_DNA"/>
</dbReference>
<keyword evidence="4" id="KW-1185">Reference proteome</keyword>
<feature type="region of interest" description="Disordered" evidence="1">
    <location>
        <begin position="296"/>
        <end position="321"/>
    </location>
</feature>
<dbReference type="Proteomes" id="UP001148838">
    <property type="component" value="Unassembled WGS sequence"/>
</dbReference>
<evidence type="ECO:0000313" key="3">
    <source>
        <dbReference type="EMBL" id="KAJ4437201.1"/>
    </source>
</evidence>
<reference evidence="3 4" key="1">
    <citation type="journal article" date="2022" name="Allergy">
        <title>Genome assembly and annotation of Periplaneta americana reveal a comprehensive cockroach allergen profile.</title>
        <authorList>
            <person name="Wang L."/>
            <person name="Xiong Q."/>
            <person name="Saelim N."/>
            <person name="Wang L."/>
            <person name="Nong W."/>
            <person name="Wan A.T."/>
            <person name="Shi M."/>
            <person name="Liu X."/>
            <person name="Cao Q."/>
            <person name="Hui J.H.L."/>
            <person name="Sookrung N."/>
            <person name="Leung T.F."/>
            <person name="Tungtrongchitr A."/>
            <person name="Tsui S.K.W."/>
        </authorList>
    </citation>
    <scope>NUCLEOTIDE SEQUENCE [LARGE SCALE GENOMIC DNA]</scope>
    <source>
        <strain evidence="3">PWHHKU_190912</strain>
    </source>
</reference>
<accession>A0ABQ8SSP2</accession>
<dbReference type="InterPro" id="IPR029526">
    <property type="entry name" value="PGBD"/>
</dbReference>
<proteinExistence type="predicted"/>
<comment type="caution">
    <text evidence="3">The sequence shown here is derived from an EMBL/GenBank/DDBJ whole genome shotgun (WGS) entry which is preliminary data.</text>
</comment>
<dbReference type="PANTHER" id="PTHR46599">
    <property type="entry name" value="PIGGYBAC TRANSPOSABLE ELEMENT-DERIVED PROTEIN 4"/>
    <property type="match status" value="1"/>
</dbReference>
<evidence type="ECO:0000259" key="2">
    <source>
        <dbReference type="Pfam" id="PF13843"/>
    </source>
</evidence>
<evidence type="ECO:0000313" key="4">
    <source>
        <dbReference type="Proteomes" id="UP001148838"/>
    </source>
</evidence>
<dbReference type="Pfam" id="PF13843">
    <property type="entry name" value="DDE_Tnp_1_7"/>
    <property type="match status" value="1"/>
</dbReference>
<name>A0ABQ8SSP2_PERAM</name>